<dbReference type="OrthoDB" id="49685at2"/>
<evidence type="ECO:0000256" key="1">
    <source>
        <dbReference type="SAM" id="MobiDB-lite"/>
    </source>
</evidence>
<dbReference type="AlphaFoldDB" id="A0A1Y2L092"/>
<dbReference type="InterPro" id="IPR036390">
    <property type="entry name" value="WH_DNA-bd_sf"/>
</dbReference>
<comment type="caution">
    <text evidence="2">The sequence shown here is derived from an EMBL/GenBank/DDBJ whole genome shotgun (WGS) entry which is preliminary data.</text>
</comment>
<feature type="region of interest" description="Disordered" evidence="1">
    <location>
        <begin position="1"/>
        <end position="25"/>
    </location>
</feature>
<evidence type="ECO:0000313" key="3">
    <source>
        <dbReference type="Proteomes" id="UP000193391"/>
    </source>
</evidence>
<dbReference type="InterPro" id="IPR043129">
    <property type="entry name" value="ATPase_NBD"/>
</dbReference>
<keyword evidence="3" id="KW-1185">Reference proteome</keyword>
<dbReference type="RefSeq" id="WP_085582777.1">
    <property type="nucleotide sequence ID" value="NZ_JFKA01000004.1"/>
</dbReference>
<dbReference type="SUPFAM" id="SSF53067">
    <property type="entry name" value="Actin-like ATPase domain"/>
    <property type="match status" value="1"/>
</dbReference>
<dbReference type="EMBL" id="JFKA01000004">
    <property type="protein sequence ID" value="OSQ38517.1"/>
    <property type="molecule type" value="Genomic_DNA"/>
</dbReference>
<dbReference type="Proteomes" id="UP000193391">
    <property type="component" value="Unassembled WGS sequence"/>
</dbReference>
<dbReference type="CDD" id="cd23763">
    <property type="entry name" value="ASKHA_ATPase_ROK"/>
    <property type="match status" value="1"/>
</dbReference>
<dbReference type="InterPro" id="IPR000600">
    <property type="entry name" value="ROK"/>
</dbReference>
<dbReference type="Pfam" id="PF00480">
    <property type="entry name" value="ROK"/>
    <property type="match status" value="1"/>
</dbReference>
<dbReference type="SUPFAM" id="SSF46785">
    <property type="entry name" value="Winged helix' DNA-binding domain"/>
    <property type="match status" value="1"/>
</dbReference>
<dbReference type="STRING" id="1293891.TMES_12030"/>
<sequence>MPENQSLGADAVGAAPVHGGPHGGGGANQIRVRAYNERLLLSLVRRTAGLSKADIARLSGLSAQTASVIIRALERDGLLKRGEPVRGKVGKPSVPMALNPDGAYSFGLKIGRRSADLVLMDFVGTVRERRIETYKYPTPATIRQFVRTAINSLIARLTPAQCARIAGLGIAAPFELWNWVDEMGAPEHDMNAWREIDLVEDIGEIVSFPVFLQNDATAACGAELVFGQGANYADFAYFFIGSFIGGGVVLNQAVYAGRTGNAGAFGSMPVGDRAGNPSQLIDQASLFVLEEMLTAEGINPDRLWRDPESWDDIGPQLDRWITQAARSLAVAITSVCSVIDFETVIVDGGFPAHVRDRVVAATRAAVMGLDLQGIAMPRVEPGVVGNGARAIGAASLPLFSRYLLDQNVLFKQVEG</sequence>
<evidence type="ECO:0000313" key="2">
    <source>
        <dbReference type="EMBL" id="OSQ38517.1"/>
    </source>
</evidence>
<feature type="compositionally biased region" description="Low complexity" evidence="1">
    <location>
        <begin position="8"/>
        <end position="19"/>
    </location>
</feature>
<accession>A0A1Y2L092</accession>
<dbReference type="PANTHER" id="PTHR18964:SF169">
    <property type="entry name" value="N-ACETYLMANNOSAMINE KINASE"/>
    <property type="match status" value="1"/>
</dbReference>
<organism evidence="2 3">
    <name type="scientific">Thalassospira mesophila</name>
    <dbReference type="NCBI Taxonomy" id="1293891"/>
    <lineage>
        <taxon>Bacteria</taxon>
        <taxon>Pseudomonadati</taxon>
        <taxon>Pseudomonadota</taxon>
        <taxon>Alphaproteobacteria</taxon>
        <taxon>Rhodospirillales</taxon>
        <taxon>Thalassospiraceae</taxon>
        <taxon>Thalassospira</taxon>
    </lineage>
</organism>
<dbReference type="GO" id="GO:0019262">
    <property type="term" value="P:N-acetylneuraminate catabolic process"/>
    <property type="evidence" value="ECO:0007669"/>
    <property type="project" value="TreeGrafter"/>
</dbReference>
<dbReference type="PANTHER" id="PTHR18964">
    <property type="entry name" value="ROK (REPRESSOR, ORF, KINASE) FAMILY"/>
    <property type="match status" value="1"/>
</dbReference>
<dbReference type="Gene3D" id="1.10.10.10">
    <property type="entry name" value="Winged helix-like DNA-binding domain superfamily/Winged helix DNA-binding domain"/>
    <property type="match status" value="1"/>
</dbReference>
<proteinExistence type="predicted"/>
<reference evidence="2 3" key="1">
    <citation type="submission" date="2014-03" db="EMBL/GenBank/DDBJ databases">
        <title>The draft genome sequence of Thalassospira mesophila JCM 18969.</title>
        <authorList>
            <person name="Lai Q."/>
            <person name="Shao Z."/>
        </authorList>
    </citation>
    <scope>NUCLEOTIDE SEQUENCE [LARGE SCALE GENOMIC DNA]</scope>
    <source>
        <strain evidence="2 3">JCM 18969</strain>
    </source>
</reference>
<dbReference type="Pfam" id="PF13412">
    <property type="entry name" value="HTH_24"/>
    <property type="match status" value="1"/>
</dbReference>
<dbReference type="InterPro" id="IPR036388">
    <property type="entry name" value="WH-like_DNA-bd_sf"/>
</dbReference>
<dbReference type="Gene3D" id="3.30.420.40">
    <property type="match status" value="2"/>
</dbReference>
<gene>
    <name evidence="2" type="ORF">TMES_12030</name>
</gene>
<protein>
    <submittedName>
        <fullName evidence="2">ROK family transcriptional regulator</fullName>
    </submittedName>
</protein>
<dbReference type="GO" id="GO:0009384">
    <property type="term" value="F:N-acylmannosamine kinase activity"/>
    <property type="evidence" value="ECO:0007669"/>
    <property type="project" value="TreeGrafter"/>
</dbReference>
<name>A0A1Y2L092_9PROT</name>